<feature type="region of interest" description="Disordered" evidence="1">
    <location>
        <begin position="25"/>
        <end position="52"/>
    </location>
</feature>
<sequence>MTETTEESVVREYHIGNTIYRVKAKSNGQTQEEPKDTIKRLIQRNTKRKGQI</sequence>
<dbReference type="EMBL" id="CABHNA010000024">
    <property type="protein sequence ID" value="VUW96455.1"/>
    <property type="molecule type" value="Genomic_DNA"/>
</dbReference>
<dbReference type="RefSeq" id="WP_182280135.1">
    <property type="nucleotide sequence ID" value="NZ_CABHNA010000024.1"/>
</dbReference>
<protein>
    <recommendedName>
        <fullName evidence="4">Transposon-encoded protein TnpW</fullName>
    </recommendedName>
</protein>
<name>A0A564SMU0_9FIRM</name>
<accession>A0A564SMU0</accession>
<evidence type="ECO:0008006" key="4">
    <source>
        <dbReference type="Google" id="ProtNLM"/>
    </source>
</evidence>
<dbReference type="Proteomes" id="UP000363661">
    <property type="component" value="Unassembled WGS sequence"/>
</dbReference>
<evidence type="ECO:0000313" key="2">
    <source>
        <dbReference type="EMBL" id="VUW96455.1"/>
    </source>
</evidence>
<proteinExistence type="predicted"/>
<gene>
    <name evidence="2" type="ORF">RTSSTS7063_00496</name>
</gene>
<organism evidence="2 3">
    <name type="scientific">[Ruminococcus] torques</name>
    <dbReference type="NCBI Taxonomy" id="33039"/>
    <lineage>
        <taxon>Bacteria</taxon>
        <taxon>Bacillati</taxon>
        <taxon>Bacillota</taxon>
        <taxon>Clostridia</taxon>
        <taxon>Lachnospirales</taxon>
        <taxon>Lachnospiraceae</taxon>
        <taxon>Mediterraneibacter</taxon>
    </lineage>
</organism>
<feature type="compositionally biased region" description="Basic residues" evidence="1">
    <location>
        <begin position="41"/>
        <end position="52"/>
    </location>
</feature>
<evidence type="ECO:0000256" key="1">
    <source>
        <dbReference type="SAM" id="MobiDB-lite"/>
    </source>
</evidence>
<reference evidence="2 3" key="1">
    <citation type="submission" date="2019-07" db="EMBL/GenBank/DDBJ databases">
        <authorList>
            <person name="Hibberd C M."/>
            <person name="Gehrig L. J."/>
            <person name="Chang H.-W."/>
            <person name="Venkatesh S."/>
        </authorList>
    </citation>
    <scope>NUCLEOTIDE SEQUENCE [LARGE SCALE GENOMIC DNA]</scope>
    <source>
        <strain evidence="2">Ruminococcus_torques_SSTS_Bg7063</strain>
    </source>
</reference>
<dbReference type="AlphaFoldDB" id="A0A564SMU0"/>
<evidence type="ECO:0000313" key="3">
    <source>
        <dbReference type="Proteomes" id="UP000363661"/>
    </source>
</evidence>
<keyword evidence="3" id="KW-1185">Reference proteome</keyword>